<evidence type="ECO:0000313" key="1">
    <source>
        <dbReference type="EMBL" id="JAD44160.1"/>
    </source>
</evidence>
<protein>
    <submittedName>
        <fullName evidence="1">Uncharacterized protein</fullName>
    </submittedName>
</protein>
<dbReference type="EMBL" id="GBRH01253735">
    <property type="protein sequence ID" value="JAD44160.1"/>
    <property type="molecule type" value="Transcribed_RNA"/>
</dbReference>
<name>A0A0A9A5A1_ARUDO</name>
<organism evidence="1">
    <name type="scientific">Arundo donax</name>
    <name type="common">Giant reed</name>
    <name type="synonym">Donax arundinaceus</name>
    <dbReference type="NCBI Taxonomy" id="35708"/>
    <lineage>
        <taxon>Eukaryota</taxon>
        <taxon>Viridiplantae</taxon>
        <taxon>Streptophyta</taxon>
        <taxon>Embryophyta</taxon>
        <taxon>Tracheophyta</taxon>
        <taxon>Spermatophyta</taxon>
        <taxon>Magnoliopsida</taxon>
        <taxon>Liliopsida</taxon>
        <taxon>Poales</taxon>
        <taxon>Poaceae</taxon>
        <taxon>PACMAD clade</taxon>
        <taxon>Arundinoideae</taxon>
        <taxon>Arundineae</taxon>
        <taxon>Arundo</taxon>
    </lineage>
</organism>
<dbReference type="AlphaFoldDB" id="A0A0A9A5A1"/>
<accession>A0A0A9A5A1</accession>
<proteinExistence type="predicted"/>
<sequence>MQVGPYIRAKIHTKTYIYLTHLIRLPFSL</sequence>
<reference evidence="1" key="2">
    <citation type="journal article" date="2015" name="Data Brief">
        <title>Shoot transcriptome of the giant reed, Arundo donax.</title>
        <authorList>
            <person name="Barrero R.A."/>
            <person name="Guerrero F.D."/>
            <person name="Moolhuijzen P."/>
            <person name="Goolsby J.A."/>
            <person name="Tidwell J."/>
            <person name="Bellgard S.E."/>
            <person name="Bellgard M.I."/>
        </authorList>
    </citation>
    <scope>NUCLEOTIDE SEQUENCE</scope>
    <source>
        <tissue evidence="1">Shoot tissue taken approximately 20 cm above the soil surface</tissue>
    </source>
</reference>
<reference evidence="1" key="1">
    <citation type="submission" date="2014-09" db="EMBL/GenBank/DDBJ databases">
        <authorList>
            <person name="Magalhaes I.L.F."/>
            <person name="Oliveira U."/>
            <person name="Santos F.R."/>
            <person name="Vidigal T.H.D.A."/>
            <person name="Brescovit A.D."/>
            <person name="Santos A.J."/>
        </authorList>
    </citation>
    <scope>NUCLEOTIDE SEQUENCE</scope>
    <source>
        <tissue evidence="1">Shoot tissue taken approximately 20 cm above the soil surface</tissue>
    </source>
</reference>